<dbReference type="SMART" id="SM00955">
    <property type="entry name" value="RNB"/>
    <property type="match status" value="1"/>
</dbReference>
<evidence type="ECO:0000256" key="5">
    <source>
        <dbReference type="ARBA" id="ARBA00022722"/>
    </source>
</evidence>
<comment type="catalytic activity">
    <reaction evidence="1">
        <text>Exonucleolytic cleavage in the 3'- to 5'-direction to yield nucleoside 5'-phosphates.</text>
        <dbReference type="EC" id="3.1.13.1"/>
    </reaction>
</comment>
<dbReference type="PANTHER" id="PTHR23355:SF37">
    <property type="entry name" value="EXORIBONUCLEASE 2"/>
    <property type="match status" value="1"/>
</dbReference>
<dbReference type="InterPro" id="IPR013223">
    <property type="entry name" value="RNase_B_OB_dom"/>
</dbReference>
<evidence type="ECO:0000313" key="10">
    <source>
        <dbReference type="EMBL" id="MFC3149660.1"/>
    </source>
</evidence>
<sequence length="647" mass="72246">MINSDALAQLKQLKQEIKASKPIFQGTIKATSTKFGFVILDDDREIFLPPDEYQKVLPGDRVEVALLNADEDKPSAEVERLIKSDVSTLIGRYIVKGKGHFVDAEMGRANRWIFIPPNKRNGAKEGDFLECKLLRHPFKNDGKAQAEVISVLGNDQTPGIEEALTIRRYKLANEWPEDVLTQVADIQSQGIEHLVTAAADATAIPFVTIDSANTLDMDDALYAEADGKGYTLKVAIADPASVIAEGSAIDLEAKRRATSTYLVDQSIPMMPKELSGDLCSLVPNAPRLALIATITLDAEGKVTDCNIEKAAIQSHAKLSYNDVAEFLEQGSNDTCDALSDDIKASLKTLEHVTKLLKQQRPESVLPDRPDYRIRLNEQKKVDHIERINKTAAHKLVEECMVVTNHQIAKYLQAKQLTGLYINHAGVREDRIELIQKVTKEYGLEVTAEQLRAPGKYQQVLKQADELELDIPLPVLINRNMERSEMTLEAKAHVGMALDCYTTGTSPIRKYNDLVIHRILTAHLENKVQPNVSLELAQAIFDQQLQSRSAANDLEQWMKCQFAETLSTENKGQTFDAHICGINSAGFHARIEDSGIEGFINTKELKTTFNQDIMEHASKDKRFQLQMPVQVKIKGVNWDRKQVNFELA</sequence>
<evidence type="ECO:0000256" key="1">
    <source>
        <dbReference type="ARBA" id="ARBA00001849"/>
    </source>
</evidence>
<evidence type="ECO:0000259" key="9">
    <source>
        <dbReference type="PROSITE" id="PS50126"/>
    </source>
</evidence>
<keyword evidence="5" id="KW-0540">Nuclease</keyword>
<keyword evidence="8" id="KW-0694">RNA-binding</keyword>
<dbReference type="Gene3D" id="2.40.50.140">
    <property type="entry name" value="Nucleic acid-binding proteins"/>
    <property type="match status" value="2"/>
</dbReference>
<keyword evidence="7" id="KW-0269">Exonuclease</keyword>
<name>A0ABV7HBZ8_9GAMM</name>
<dbReference type="SUPFAM" id="SSF50249">
    <property type="entry name" value="Nucleic acid-binding proteins"/>
    <property type="match status" value="4"/>
</dbReference>
<dbReference type="RefSeq" id="WP_386715002.1">
    <property type="nucleotide sequence ID" value="NZ_JBHRSZ010000001.1"/>
</dbReference>
<dbReference type="InterPro" id="IPR040476">
    <property type="entry name" value="CSD2"/>
</dbReference>
<proteinExistence type="predicted"/>
<keyword evidence="6" id="KW-0378">Hydrolase</keyword>
<dbReference type="Pfam" id="PF08206">
    <property type="entry name" value="OB_RNB"/>
    <property type="match status" value="1"/>
</dbReference>
<dbReference type="PROSITE" id="PS50126">
    <property type="entry name" value="S1"/>
    <property type="match status" value="1"/>
</dbReference>
<dbReference type="InterPro" id="IPR012340">
    <property type="entry name" value="NA-bd_OB-fold"/>
</dbReference>
<dbReference type="InterPro" id="IPR001900">
    <property type="entry name" value="RNase_II/R"/>
</dbReference>
<dbReference type="Pfam" id="PF00575">
    <property type="entry name" value="S1"/>
    <property type="match status" value="1"/>
</dbReference>
<feature type="domain" description="S1 motif" evidence="9">
    <location>
        <begin position="571"/>
        <end position="647"/>
    </location>
</feature>
<organism evidence="10 11">
    <name type="scientific">Litoribrevibacter euphylliae</name>
    <dbReference type="NCBI Taxonomy" id="1834034"/>
    <lineage>
        <taxon>Bacteria</taxon>
        <taxon>Pseudomonadati</taxon>
        <taxon>Pseudomonadota</taxon>
        <taxon>Gammaproteobacteria</taxon>
        <taxon>Oceanospirillales</taxon>
        <taxon>Oceanospirillaceae</taxon>
        <taxon>Litoribrevibacter</taxon>
    </lineage>
</organism>
<dbReference type="PANTHER" id="PTHR23355">
    <property type="entry name" value="RIBONUCLEASE"/>
    <property type="match status" value="1"/>
</dbReference>
<dbReference type="Pfam" id="PF00773">
    <property type="entry name" value="RNB"/>
    <property type="match status" value="1"/>
</dbReference>
<evidence type="ECO:0000256" key="3">
    <source>
        <dbReference type="ARBA" id="ARBA00012163"/>
    </source>
</evidence>
<dbReference type="EC" id="3.1.13.1" evidence="3"/>
<dbReference type="Proteomes" id="UP001595476">
    <property type="component" value="Unassembled WGS sequence"/>
</dbReference>
<reference evidence="11" key="1">
    <citation type="journal article" date="2019" name="Int. J. Syst. Evol. Microbiol.">
        <title>The Global Catalogue of Microorganisms (GCM) 10K type strain sequencing project: providing services to taxonomists for standard genome sequencing and annotation.</title>
        <authorList>
            <consortium name="The Broad Institute Genomics Platform"/>
            <consortium name="The Broad Institute Genome Sequencing Center for Infectious Disease"/>
            <person name="Wu L."/>
            <person name="Ma J."/>
        </authorList>
    </citation>
    <scope>NUCLEOTIDE SEQUENCE [LARGE SCALE GENOMIC DNA]</scope>
    <source>
        <strain evidence="11">KCTC 52438</strain>
    </source>
</reference>
<dbReference type="InterPro" id="IPR050180">
    <property type="entry name" value="RNR_Ribonuclease"/>
</dbReference>
<comment type="subcellular location">
    <subcellularLocation>
        <location evidence="2">Cytoplasm</location>
    </subcellularLocation>
</comment>
<evidence type="ECO:0000313" key="11">
    <source>
        <dbReference type="Proteomes" id="UP001595476"/>
    </source>
</evidence>
<dbReference type="Pfam" id="PF17876">
    <property type="entry name" value="CSD2"/>
    <property type="match status" value="1"/>
</dbReference>
<keyword evidence="4" id="KW-0963">Cytoplasm</keyword>
<gene>
    <name evidence="10" type="ORF">ACFOEK_01315</name>
</gene>
<evidence type="ECO:0000256" key="7">
    <source>
        <dbReference type="ARBA" id="ARBA00022839"/>
    </source>
</evidence>
<evidence type="ECO:0000256" key="8">
    <source>
        <dbReference type="ARBA" id="ARBA00022884"/>
    </source>
</evidence>
<dbReference type="EMBL" id="JBHRSZ010000001">
    <property type="protein sequence ID" value="MFC3149660.1"/>
    <property type="molecule type" value="Genomic_DNA"/>
</dbReference>
<dbReference type="SMART" id="SM00357">
    <property type="entry name" value="CSP"/>
    <property type="match status" value="1"/>
</dbReference>
<dbReference type="InterPro" id="IPR011129">
    <property type="entry name" value="CSD"/>
</dbReference>
<evidence type="ECO:0000256" key="2">
    <source>
        <dbReference type="ARBA" id="ARBA00004496"/>
    </source>
</evidence>
<dbReference type="InterPro" id="IPR003029">
    <property type="entry name" value="S1_domain"/>
</dbReference>
<dbReference type="InterPro" id="IPR004476">
    <property type="entry name" value="RNase_II/RNase_R"/>
</dbReference>
<accession>A0ABV7HBZ8</accession>
<dbReference type="SMART" id="SM00316">
    <property type="entry name" value="S1"/>
    <property type="match status" value="2"/>
</dbReference>
<evidence type="ECO:0000256" key="4">
    <source>
        <dbReference type="ARBA" id="ARBA00022490"/>
    </source>
</evidence>
<protein>
    <recommendedName>
        <fullName evidence="3">exoribonuclease II</fullName>
        <ecNumber evidence="3">3.1.13.1</ecNumber>
    </recommendedName>
</protein>
<dbReference type="NCBIfam" id="TIGR00358">
    <property type="entry name" value="3_prime_RNase"/>
    <property type="match status" value="1"/>
</dbReference>
<keyword evidence="11" id="KW-1185">Reference proteome</keyword>
<evidence type="ECO:0000256" key="6">
    <source>
        <dbReference type="ARBA" id="ARBA00022801"/>
    </source>
</evidence>
<comment type="caution">
    <text evidence="10">The sequence shown here is derived from an EMBL/GenBank/DDBJ whole genome shotgun (WGS) entry which is preliminary data.</text>
</comment>